<dbReference type="Gene3D" id="2.40.10.120">
    <property type="match status" value="1"/>
</dbReference>
<dbReference type="SUPFAM" id="SSF50156">
    <property type="entry name" value="PDZ domain-like"/>
    <property type="match status" value="1"/>
</dbReference>
<dbReference type="EMBL" id="CP036271">
    <property type="protein sequence ID" value="QDT52088.1"/>
    <property type="molecule type" value="Genomic_DNA"/>
</dbReference>
<keyword evidence="4" id="KW-0378">Hydrolase</keyword>
<dbReference type="InterPro" id="IPR001478">
    <property type="entry name" value="PDZ"/>
</dbReference>
<dbReference type="PANTHER" id="PTHR22939">
    <property type="entry name" value="SERINE PROTEASE FAMILY S1C HTRA-RELATED"/>
    <property type="match status" value="1"/>
</dbReference>
<dbReference type="SMART" id="SM00228">
    <property type="entry name" value="PDZ"/>
    <property type="match status" value="1"/>
</dbReference>
<dbReference type="Gene3D" id="2.30.42.10">
    <property type="match status" value="1"/>
</dbReference>
<evidence type="ECO:0000259" key="3">
    <source>
        <dbReference type="SMART" id="SM00228"/>
    </source>
</evidence>
<gene>
    <name evidence="4" type="ORF">Pan44_00960</name>
</gene>
<dbReference type="InterPro" id="IPR036034">
    <property type="entry name" value="PDZ_sf"/>
</dbReference>
<feature type="chain" id="PRO_5021995774" evidence="2">
    <location>
        <begin position="26"/>
        <end position="365"/>
    </location>
</feature>
<dbReference type="KEGG" id="ccos:Pan44_00960"/>
<comment type="similarity">
    <text evidence="1">Belongs to the peptidase S1C family.</text>
</comment>
<dbReference type="InParanoid" id="A0A517S7I3"/>
<keyword evidence="2" id="KW-0732">Signal</keyword>
<evidence type="ECO:0000256" key="1">
    <source>
        <dbReference type="ARBA" id="ARBA00010541"/>
    </source>
</evidence>
<organism evidence="4 5">
    <name type="scientific">Caulifigura coniformis</name>
    <dbReference type="NCBI Taxonomy" id="2527983"/>
    <lineage>
        <taxon>Bacteria</taxon>
        <taxon>Pseudomonadati</taxon>
        <taxon>Planctomycetota</taxon>
        <taxon>Planctomycetia</taxon>
        <taxon>Planctomycetales</taxon>
        <taxon>Planctomycetaceae</taxon>
        <taxon>Caulifigura</taxon>
    </lineage>
</organism>
<keyword evidence="4" id="KW-0645">Protease</keyword>
<accession>A0A517S7I3</accession>
<dbReference type="GO" id="GO:0008233">
    <property type="term" value="F:peptidase activity"/>
    <property type="evidence" value="ECO:0007669"/>
    <property type="project" value="UniProtKB-KW"/>
</dbReference>
<dbReference type="InterPro" id="IPR043504">
    <property type="entry name" value="Peptidase_S1_PA_chymotrypsin"/>
</dbReference>
<dbReference type="AlphaFoldDB" id="A0A517S7I3"/>
<dbReference type="Proteomes" id="UP000315700">
    <property type="component" value="Chromosome"/>
</dbReference>
<dbReference type="PANTHER" id="PTHR22939:SF129">
    <property type="entry name" value="SERINE PROTEASE HTRA2, MITOCHONDRIAL"/>
    <property type="match status" value="1"/>
</dbReference>
<evidence type="ECO:0000256" key="2">
    <source>
        <dbReference type="SAM" id="SignalP"/>
    </source>
</evidence>
<name>A0A517S7I3_9PLAN</name>
<dbReference type="RefSeq" id="WP_197453720.1">
    <property type="nucleotide sequence ID" value="NZ_CP036271.1"/>
</dbReference>
<evidence type="ECO:0000313" key="4">
    <source>
        <dbReference type="EMBL" id="QDT52088.1"/>
    </source>
</evidence>
<dbReference type="Gene3D" id="2.40.10.10">
    <property type="entry name" value="Trypsin-like serine proteases"/>
    <property type="match status" value="1"/>
</dbReference>
<feature type="signal peptide" evidence="2">
    <location>
        <begin position="1"/>
        <end position="25"/>
    </location>
</feature>
<keyword evidence="5" id="KW-1185">Reference proteome</keyword>
<dbReference type="SUPFAM" id="SSF50494">
    <property type="entry name" value="Trypsin-like serine proteases"/>
    <property type="match status" value="1"/>
</dbReference>
<protein>
    <submittedName>
        <fullName evidence="4">Serine endoprotease</fullName>
    </submittedName>
</protein>
<reference evidence="4 5" key="1">
    <citation type="submission" date="2019-02" db="EMBL/GenBank/DDBJ databases">
        <title>Deep-cultivation of Planctomycetes and their phenomic and genomic characterization uncovers novel biology.</title>
        <authorList>
            <person name="Wiegand S."/>
            <person name="Jogler M."/>
            <person name="Boedeker C."/>
            <person name="Pinto D."/>
            <person name="Vollmers J."/>
            <person name="Rivas-Marin E."/>
            <person name="Kohn T."/>
            <person name="Peeters S.H."/>
            <person name="Heuer A."/>
            <person name="Rast P."/>
            <person name="Oberbeckmann S."/>
            <person name="Bunk B."/>
            <person name="Jeske O."/>
            <person name="Meyerdierks A."/>
            <person name="Storesund J.E."/>
            <person name="Kallscheuer N."/>
            <person name="Luecker S."/>
            <person name="Lage O.M."/>
            <person name="Pohl T."/>
            <person name="Merkel B.J."/>
            <person name="Hornburger P."/>
            <person name="Mueller R.-W."/>
            <person name="Bruemmer F."/>
            <person name="Labrenz M."/>
            <person name="Spormann A.M."/>
            <person name="Op den Camp H."/>
            <person name="Overmann J."/>
            <person name="Amann R."/>
            <person name="Jetten M.S.M."/>
            <person name="Mascher T."/>
            <person name="Medema M.H."/>
            <person name="Devos D.P."/>
            <person name="Kaster A.-K."/>
            <person name="Ovreas L."/>
            <person name="Rohde M."/>
            <person name="Galperin M.Y."/>
            <person name="Jogler C."/>
        </authorList>
    </citation>
    <scope>NUCLEOTIDE SEQUENCE [LARGE SCALE GENOMIC DNA]</scope>
    <source>
        <strain evidence="4 5">Pan44</strain>
    </source>
</reference>
<evidence type="ECO:0000313" key="5">
    <source>
        <dbReference type="Proteomes" id="UP000315700"/>
    </source>
</evidence>
<dbReference type="Pfam" id="PF13180">
    <property type="entry name" value="PDZ_2"/>
    <property type="match status" value="1"/>
</dbReference>
<dbReference type="GO" id="GO:0006508">
    <property type="term" value="P:proteolysis"/>
    <property type="evidence" value="ECO:0007669"/>
    <property type="project" value="UniProtKB-KW"/>
</dbReference>
<sequence precursor="true">MRRSSACTALLFGLTAAFAGQAAFAQVLYLPTERQTTGRRVRSAFKETASPAGSWTVEVRRGKTQVALGVVVSPKGLVLTKLSQVRPGGGRPAQLASTKDSSAPAALKCLLPGGKLADATIVATDPETDLALLKVDVDGLKSTEWGKDFDPRLGRWVVTPSTGGVVSTVGIVSAQSRKIPAEKVSGVLGVQLDREGGTARIMQVFDDSGAKAAGLKPGDLITRCDDNEIRDGISLITRLRQMKPGEEVTLGVRREEKTETLKVTLTHPFGVFLSQFAQQNRMGTELSERTDGYEEVFSHDGHVDPDECGGPLLDLNGRVIGINIARAGRTETLALPVSAVEKAIERLQAQVKAPSTNVSTEGKAN</sequence>
<proteinExistence type="inferred from homology"/>
<dbReference type="InterPro" id="IPR009003">
    <property type="entry name" value="Peptidase_S1_PA"/>
</dbReference>
<feature type="domain" description="PDZ" evidence="3">
    <location>
        <begin position="186"/>
        <end position="256"/>
    </location>
</feature>
<dbReference type="Pfam" id="PF13365">
    <property type="entry name" value="Trypsin_2"/>
    <property type="match status" value="1"/>
</dbReference>